<dbReference type="InterPro" id="IPR029058">
    <property type="entry name" value="AB_hydrolase_fold"/>
</dbReference>
<dbReference type="AlphaFoldDB" id="A0A087AJL9"/>
<dbReference type="RefSeq" id="WP_033517882.1">
    <property type="nucleotide sequence ID" value="NZ_JGYV01000028.1"/>
</dbReference>
<dbReference type="EMBL" id="JGYV01000028">
    <property type="protein sequence ID" value="KFI58969.1"/>
    <property type="molecule type" value="Genomic_DNA"/>
</dbReference>
<dbReference type="eggNOG" id="COG1073">
    <property type="taxonomic scope" value="Bacteria"/>
</dbReference>
<accession>A0A087AJL9</accession>
<reference evidence="1 2" key="1">
    <citation type="submission" date="2014-03" db="EMBL/GenBank/DDBJ databases">
        <title>Genomics of Bifidobacteria.</title>
        <authorList>
            <person name="Ventura M."/>
            <person name="Milani C."/>
            <person name="Lugli G.A."/>
        </authorList>
    </citation>
    <scope>NUCLEOTIDE SEQUENCE [LARGE SCALE GENOMIC DNA]</scope>
    <source>
        <strain evidence="1 2">LMG 10738</strain>
    </source>
</reference>
<sequence length="398" mass="44660">MGTILDYAREETRSFSEYPFHVADALVFAQLSYDLMPPDVPRVRTLLEHYRSLPNRLRGFDLRHPGRSLKALVRPPFDGPGLRQVEEELATYERDHPYIEEHAGFGEPATDRAFYRSLGHNPRFASVQVSAAEERFDMDQQTQYAAETFRLPDGMLVLAFRGTDDSLVGWKEDFNMAYQYPVPAQRQAADYLEDVAGLWDGPLVLAGHSKGGNLAVYAAMNAPDKVKDRITHIYSFDNPGFTQDVVRSYEYGTIVERITKVVPEASIIGMILEFSRREHLMVVKSDAEGLGQHSCFSWLMDGDRFELADGLSEHSRTFNGAINSWLTGMTQRQREHAVDALFRVLGASGLASTTQLMAAGPRAIPGMLGSYVGLSGEERKYINQALWMLATATWGARH</sequence>
<dbReference type="STRING" id="1688.BCUN_1790"/>
<dbReference type="InterPro" id="IPR024499">
    <property type="entry name" value="Mbeg1-like"/>
</dbReference>
<dbReference type="Gene3D" id="3.40.50.1820">
    <property type="entry name" value="alpha/beta hydrolase"/>
    <property type="match status" value="1"/>
</dbReference>
<dbReference type="OrthoDB" id="9769481at2"/>
<evidence type="ECO:0000313" key="2">
    <source>
        <dbReference type="Proteomes" id="UP000029067"/>
    </source>
</evidence>
<gene>
    <name evidence="1" type="ORF">BCUN_1790</name>
</gene>
<dbReference type="SUPFAM" id="SSF53474">
    <property type="entry name" value="alpha/beta-Hydrolases"/>
    <property type="match status" value="1"/>
</dbReference>
<dbReference type="Proteomes" id="UP000029067">
    <property type="component" value="Unassembled WGS sequence"/>
</dbReference>
<dbReference type="Pfam" id="PF11187">
    <property type="entry name" value="Mbeg1-like"/>
    <property type="match status" value="1"/>
</dbReference>
<proteinExistence type="predicted"/>
<organism evidence="1 2">
    <name type="scientific">Bifidobacterium cuniculi</name>
    <dbReference type="NCBI Taxonomy" id="1688"/>
    <lineage>
        <taxon>Bacteria</taxon>
        <taxon>Bacillati</taxon>
        <taxon>Actinomycetota</taxon>
        <taxon>Actinomycetes</taxon>
        <taxon>Bifidobacteriales</taxon>
        <taxon>Bifidobacteriaceae</taxon>
        <taxon>Bifidobacterium</taxon>
    </lineage>
</organism>
<evidence type="ECO:0000313" key="1">
    <source>
        <dbReference type="EMBL" id="KFI58969.1"/>
    </source>
</evidence>
<protein>
    <submittedName>
        <fullName evidence="1">Cytosolic protein</fullName>
    </submittedName>
</protein>
<comment type="caution">
    <text evidence="1">The sequence shown here is derived from an EMBL/GenBank/DDBJ whole genome shotgun (WGS) entry which is preliminary data.</text>
</comment>
<name>A0A087AJL9_9BIFI</name>
<keyword evidence="2" id="KW-1185">Reference proteome</keyword>